<comment type="caution">
    <text evidence="2">The sequence shown here is derived from an EMBL/GenBank/DDBJ whole genome shotgun (WGS) entry which is preliminary data.</text>
</comment>
<evidence type="ECO:0000313" key="2">
    <source>
        <dbReference type="EMBL" id="MBL0387908.1"/>
    </source>
</evidence>
<protein>
    <recommendedName>
        <fullName evidence="1">KaiA N-terminal domain-containing protein</fullName>
    </recommendedName>
</protein>
<dbReference type="Proteomes" id="UP000602284">
    <property type="component" value="Unassembled WGS sequence"/>
</dbReference>
<name>A0ABS1JCB1_9BACL</name>
<feature type="domain" description="KaiA N-terminal" evidence="1">
    <location>
        <begin position="1"/>
        <end position="75"/>
    </location>
</feature>
<keyword evidence="3" id="KW-1185">Reference proteome</keyword>
<dbReference type="InterPro" id="IPR020844">
    <property type="entry name" value="Circadian_clock_KaiA_N"/>
</dbReference>
<proteinExistence type="predicted"/>
<accession>A0ABS1JCB1</accession>
<dbReference type="EMBL" id="JAEQNB010000004">
    <property type="protein sequence ID" value="MBL0387908.1"/>
    <property type="molecule type" value="Genomic_DNA"/>
</dbReference>
<evidence type="ECO:0000259" key="1">
    <source>
        <dbReference type="PROSITE" id="PS51430"/>
    </source>
</evidence>
<reference evidence="2 3" key="1">
    <citation type="submission" date="2021-01" db="EMBL/GenBank/DDBJ databases">
        <title>Tumebacillus sp. strain ITR2 16S ribosomal RNA gene Genome sequencing and assembly.</title>
        <authorList>
            <person name="Kang M."/>
        </authorList>
    </citation>
    <scope>NUCLEOTIDE SEQUENCE [LARGE SCALE GENOMIC DNA]</scope>
    <source>
        <strain evidence="2 3">ITR2</strain>
    </source>
</reference>
<evidence type="ECO:0000313" key="3">
    <source>
        <dbReference type="Proteomes" id="UP000602284"/>
    </source>
</evidence>
<gene>
    <name evidence="2" type="ORF">JJB07_14805</name>
</gene>
<sequence>MMQEELTALENEQLLLKHLAEQQLGIDESTEQYRKMIRAAIAQFVKNLQSGQIEITVDDFLKLVEYDLKLQQQDL</sequence>
<dbReference type="PROSITE" id="PS51430">
    <property type="entry name" value="KAIA_N"/>
    <property type="match status" value="1"/>
</dbReference>
<organism evidence="2 3">
    <name type="scientific">Tumebacillus amylolyticus</name>
    <dbReference type="NCBI Taxonomy" id="2801339"/>
    <lineage>
        <taxon>Bacteria</taxon>
        <taxon>Bacillati</taxon>
        <taxon>Bacillota</taxon>
        <taxon>Bacilli</taxon>
        <taxon>Bacillales</taxon>
        <taxon>Alicyclobacillaceae</taxon>
        <taxon>Tumebacillus</taxon>
    </lineage>
</organism>